<dbReference type="PANTHER" id="PTHR30432">
    <property type="entry name" value="TRANSCRIPTIONAL REGULATOR MODE"/>
    <property type="match status" value="1"/>
</dbReference>
<proteinExistence type="predicted"/>
<dbReference type="InterPro" id="IPR036388">
    <property type="entry name" value="WH-like_DNA-bd_sf"/>
</dbReference>
<dbReference type="EMBL" id="LR586016">
    <property type="protein sequence ID" value="VIP01250.1"/>
    <property type="molecule type" value="Genomic_DNA"/>
</dbReference>
<keyword evidence="4" id="KW-1185">Reference proteome</keyword>
<dbReference type="RefSeq" id="WP_162656476.1">
    <property type="nucleotide sequence ID" value="NZ_LR593887.1"/>
</dbReference>
<gene>
    <name evidence="3" type="ORF">GMBLW1_27100</name>
</gene>
<dbReference type="AlphaFoldDB" id="A0A6C2YI94"/>
<dbReference type="InterPro" id="IPR036390">
    <property type="entry name" value="WH_DNA-bd_sf"/>
</dbReference>
<name>A0A6C2YI94_9BACT</name>
<dbReference type="InParanoid" id="A0A6C2YI94"/>
<feature type="region of interest" description="Disordered" evidence="1">
    <location>
        <begin position="105"/>
        <end position="159"/>
    </location>
</feature>
<dbReference type="PANTHER" id="PTHR30432:SF1">
    <property type="entry name" value="DNA-BINDING TRANSCRIPTIONAL DUAL REGULATOR MODE"/>
    <property type="match status" value="1"/>
</dbReference>
<reference evidence="3" key="1">
    <citation type="submission" date="2019-04" db="EMBL/GenBank/DDBJ databases">
        <authorList>
            <consortium name="Science for Life Laboratories"/>
        </authorList>
    </citation>
    <scope>NUCLEOTIDE SEQUENCE</scope>
    <source>
        <strain evidence="3">MBLW1</strain>
    </source>
</reference>
<protein>
    <recommendedName>
        <fullName evidence="2">HTH lysR-type domain-containing protein</fullName>
    </recommendedName>
</protein>
<organism evidence="3">
    <name type="scientific">Tuwongella immobilis</name>
    <dbReference type="NCBI Taxonomy" id="692036"/>
    <lineage>
        <taxon>Bacteria</taxon>
        <taxon>Pseudomonadati</taxon>
        <taxon>Planctomycetota</taxon>
        <taxon>Planctomycetia</taxon>
        <taxon>Gemmatales</taxon>
        <taxon>Gemmataceae</taxon>
        <taxon>Tuwongella</taxon>
    </lineage>
</organism>
<dbReference type="GO" id="GO:0003700">
    <property type="term" value="F:DNA-binding transcription factor activity"/>
    <property type="evidence" value="ECO:0007669"/>
    <property type="project" value="InterPro"/>
</dbReference>
<dbReference type="Pfam" id="PF00126">
    <property type="entry name" value="HTH_1"/>
    <property type="match status" value="1"/>
</dbReference>
<evidence type="ECO:0000313" key="3">
    <source>
        <dbReference type="EMBL" id="VIP01250.1"/>
    </source>
</evidence>
<accession>A0A6C2YI94</accession>
<dbReference type="InterPro" id="IPR051815">
    <property type="entry name" value="Molybdate_resp_trans_reg"/>
</dbReference>
<feature type="domain" description="HTH lysR-type" evidence="2">
    <location>
        <begin position="30"/>
        <end position="89"/>
    </location>
</feature>
<feature type="compositionally biased region" description="Low complexity" evidence="1">
    <location>
        <begin position="136"/>
        <end position="151"/>
    </location>
</feature>
<dbReference type="Gene3D" id="1.10.10.10">
    <property type="entry name" value="Winged helix-like DNA-binding domain superfamily/Winged helix DNA-binding domain"/>
    <property type="match status" value="1"/>
</dbReference>
<evidence type="ECO:0000259" key="2">
    <source>
        <dbReference type="Pfam" id="PF00126"/>
    </source>
</evidence>
<evidence type="ECO:0000313" key="4">
    <source>
        <dbReference type="Proteomes" id="UP000464378"/>
    </source>
</evidence>
<feature type="compositionally biased region" description="Pro residues" evidence="1">
    <location>
        <begin position="110"/>
        <end position="135"/>
    </location>
</feature>
<dbReference type="KEGG" id="tim:GMBLW1_27100"/>
<dbReference type="SUPFAM" id="SSF46785">
    <property type="entry name" value="Winged helix' DNA-binding domain"/>
    <property type="match status" value="1"/>
</dbReference>
<dbReference type="EMBL" id="LR593887">
    <property type="protein sequence ID" value="VTR97926.1"/>
    <property type="molecule type" value="Genomic_DNA"/>
</dbReference>
<evidence type="ECO:0000256" key="1">
    <source>
        <dbReference type="SAM" id="MobiDB-lite"/>
    </source>
</evidence>
<dbReference type="Proteomes" id="UP000464378">
    <property type="component" value="Chromosome"/>
</dbReference>
<sequence length="159" mass="16499">MFNGNPQWGIRLRLWVECDGKTILGPGRAELLERIARTRSISAAAREMGMSYRRAWQLVQSMNAAAGEPIVLATTGGAGGGGATLTPRGIAALAEYRRLIAKLLANAQEPPLPPPPPAPSPPAPSPPAPSPPAATPSPDSSPLSPEVPLPDSDSDSDLL</sequence>
<dbReference type="InterPro" id="IPR000847">
    <property type="entry name" value="LysR_HTH_N"/>
</dbReference>